<comment type="caution">
    <text evidence="3">The sequence shown here is derived from an EMBL/GenBank/DDBJ whole genome shotgun (WGS) entry which is preliminary data.</text>
</comment>
<dbReference type="RefSeq" id="WP_344645314.1">
    <property type="nucleotide sequence ID" value="NZ_BAAASS010000015.1"/>
</dbReference>
<organism evidence="3 4">
    <name type="scientific">Streptomyces fimbriatus</name>
    <dbReference type="NCBI Taxonomy" id="68197"/>
    <lineage>
        <taxon>Bacteria</taxon>
        <taxon>Bacillati</taxon>
        <taxon>Actinomycetota</taxon>
        <taxon>Actinomycetes</taxon>
        <taxon>Kitasatosporales</taxon>
        <taxon>Streptomycetaceae</taxon>
        <taxon>Streptomyces</taxon>
    </lineage>
</organism>
<proteinExistence type="predicted"/>
<reference evidence="4" key="1">
    <citation type="journal article" date="2019" name="Int. J. Syst. Evol. Microbiol.">
        <title>The Global Catalogue of Microorganisms (GCM) 10K type strain sequencing project: providing services to taxonomists for standard genome sequencing and annotation.</title>
        <authorList>
            <consortium name="The Broad Institute Genomics Platform"/>
            <consortium name="The Broad Institute Genome Sequencing Center for Infectious Disease"/>
            <person name="Wu L."/>
            <person name="Ma J."/>
        </authorList>
    </citation>
    <scope>NUCLEOTIDE SEQUENCE [LARGE SCALE GENOMIC DNA]</scope>
    <source>
        <strain evidence="4">CCM 8479</strain>
    </source>
</reference>
<evidence type="ECO:0000256" key="1">
    <source>
        <dbReference type="SAM" id="MobiDB-lite"/>
    </source>
</evidence>
<gene>
    <name evidence="3" type="ORF">ACFPN6_36200</name>
</gene>
<protein>
    <recommendedName>
        <fullName evidence="5">Integral membrane protein</fullName>
    </recommendedName>
</protein>
<feature type="compositionally biased region" description="Low complexity" evidence="1">
    <location>
        <begin position="90"/>
        <end position="102"/>
    </location>
</feature>
<keyword evidence="2" id="KW-1133">Transmembrane helix</keyword>
<sequence length="239" mass="24983">MADRGLLRAARVAVFSLVCVLLAATGHALAGGHRPPLTLLALGGTAVAVTVGRLAGRERTLGQIAGAVAVTQGVLHLLFALVGPAHPHVPSPASASASAQQGRHGEPDAHMGHMLHAGHHGSGVVTGAAETGAEPVGMAMASAHLSPLMLLTHLAAALGAAWWLRQGEALVWRLGRVLGAPLSAVLHALVLLRRWSRYRAELSHRRVPPGFRAEREASLRTRVLRHALARRGPPVLFTH</sequence>
<evidence type="ECO:0008006" key="5">
    <source>
        <dbReference type="Google" id="ProtNLM"/>
    </source>
</evidence>
<evidence type="ECO:0000313" key="4">
    <source>
        <dbReference type="Proteomes" id="UP001596156"/>
    </source>
</evidence>
<accession>A0ABW0DLA2</accession>
<dbReference type="EMBL" id="JBHSKL010000059">
    <property type="protein sequence ID" value="MFC5229876.1"/>
    <property type="molecule type" value="Genomic_DNA"/>
</dbReference>
<name>A0ABW0DLA2_STRFI</name>
<keyword evidence="2" id="KW-0812">Transmembrane</keyword>
<keyword evidence="4" id="KW-1185">Reference proteome</keyword>
<dbReference type="Proteomes" id="UP001596156">
    <property type="component" value="Unassembled WGS sequence"/>
</dbReference>
<evidence type="ECO:0000313" key="3">
    <source>
        <dbReference type="EMBL" id="MFC5229876.1"/>
    </source>
</evidence>
<feature type="transmembrane region" description="Helical" evidence="2">
    <location>
        <begin position="145"/>
        <end position="164"/>
    </location>
</feature>
<feature type="region of interest" description="Disordered" evidence="1">
    <location>
        <begin position="90"/>
        <end position="109"/>
    </location>
</feature>
<keyword evidence="2" id="KW-0472">Membrane</keyword>
<feature type="transmembrane region" description="Helical" evidence="2">
    <location>
        <begin position="38"/>
        <end position="56"/>
    </location>
</feature>
<feature type="transmembrane region" description="Helical" evidence="2">
    <location>
        <begin position="170"/>
        <end position="192"/>
    </location>
</feature>
<evidence type="ECO:0000256" key="2">
    <source>
        <dbReference type="SAM" id="Phobius"/>
    </source>
</evidence>